<dbReference type="GO" id="GO:0005829">
    <property type="term" value="C:cytosol"/>
    <property type="evidence" value="ECO:0007669"/>
    <property type="project" value="TreeGrafter"/>
</dbReference>
<name>A0A1D1YN73_9ARAE</name>
<protein>
    <submittedName>
        <fullName evidence="1">Perilipin-2</fullName>
    </submittedName>
</protein>
<gene>
    <name evidence="1" type="primary">PLIN2</name>
    <name evidence="1" type="ORF">g.23799</name>
</gene>
<dbReference type="GO" id="GO:0005811">
    <property type="term" value="C:lipid droplet"/>
    <property type="evidence" value="ECO:0007669"/>
    <property type="project" value="TreeGrafter"/>
</dbReference>
<reference evidence="1" key="1">
    <citation type="submission" date="2015-07" db="EMBL/GenBank/DDBJ databases">
        <title>Transcriptome Assembly of Anthurium amnicola.</title>
        <authorList>
            <person name="Suzuki J."/>
        </authorList>
    </citation>
    <scope>NUCLEOTIDE SEQUENCE</scope>
</reference>
<evidence type="ECO:0000313" key="1">
    <source>
        <dbReference type="EMBL" id="JAT56080.1"/>
    </source>
</evidence>
<dbReference type="AlphaFoldDB" id="A0A1D1YN73"/>
<dbReference type="EMBL" id="GDJX01011856">
    <property type="protein sequence ID" value="JAT56080.1"/>
    <property type="molecule type" value="Transcribed_RNA"/>
</dbReference>
<proteinExistence type="predicted"/>
<dbReference type="PANTHER" id="PTHR14024">
    <property type="entry name" value="PERILIPIN"/>
    <property type="match status" value="1"/>
</dbReference>
<dbReference type="GO" id="GO:0010890">
    <property type="term" value="P:positive regulation of triglyceride storage"/>
    <property type="evidence" value="ECO:0007669"/>
    <property type="project" value="TreeGrafter"/>
</dbReference>
<dbReference type="PANTHER" id="PTHR14024:SF49">
    <property type="entry name" value="LIPID STORAGE DROPLETS SURFACE-BINDING PROTEIN 1"/>
    <property type="match status" value="1"/>
</dbReference>
<organism evidence="1">
    <name type="scientific">Anthurium amnicola</name>
    <dbReference type="NCBI Taxonomy" id="1678845"/>
    <lineage>
        <taxon>Eukaryota</taxon>
        <taxon>Viridiplantae</taxon>
        <taxon>Streptophyta</taxon>
        <taxon>Embryophyta</taxon>
        <taxon>Tracheophyta</taxon>
        <taxon>Spermatophyta</taxon>
        <taxon>Magnoliopsida</taxon>
        <taxon>Liliopsida</taxon>
        <taxon>Araceae</taxon>
        <taxon>Pothoideae</taxon>
        <taxon>Potheae</taxon>
        <taxon>Anthurium</taxon>
    </lineage>
</organism>
<accession>A0A1D1YN73</accession>
<dbReference type="GO" id="GO:0019915">
    <property type="term" value="P:lipid storage"/>
    <property type="evidence" value="ECO:0007669"/>
    <property type="project" value="TreeGrafter"/>
</dbReference>
<sequence>MSEYKTNGANGIEYVQSDEVYETKSEFLEKLFTYTVVKDAYVYVNNNKIGNAAINAVSTVGKITTAPVMSRFPEMSKNVDHFAAGGVALVGDAFPLTKASAGEIITGVTTPAKQTISSIRSTVDTKVTTPINHQARKIASQVCEQITPLARNVDKSLEPIINKYGGLVDSWLPAEESEAEEEKGDSYQTYRAYSLTSKAQRRLSKRLKRQISNTQTFTASQLRQIQDSNNLLRQATETVATLNGKLNELVVTAKTNAVSLRDTVQSQDFTLQSISKNLLTTTDSIAKYIKENTGQLPDYIQDSLTPMVTFFNDVYGDVMKEIHKDDANALQKAKYIVHVTSQHTLPVLQRSLTDLSASLDSYRTTFNGTLASTTEAARGYLTPNKTVGVN</sequence>